<sequence length="44" mass="4158">MAFAAVTLAVVVGGVAASVACEAVDADGRVAVLVQANKAASARG</sequence>
<protein>
    <submittedName>
        <fullName evidence="1">Uncharacterized protein</fullName>
    </submittedName>
</protein>
<evidence type="ECO:0000313" key="1">
    <source>
        <dbReference type="EMBL" id="GGE93979.1"/>
    </source>
</evidence>
<accession>A0ABQ1TGG0</accession>
<proteinExistence type="predicted"/>
<gene>
    <name evidence="1" type="ORF">GCM10011383_00810</name>
</gene>
<name>A0ABQ1TGG0_9BACT</name>
<dbReference type="EMBL" id="BMHT01000001">
    <property type="protein sequence ID" value="GGE93979.1"/>
    <property type="molecule type" value="Genomic_DNA"/>
</dbReference>
<organism evidence="1 2">
    <name type="scientific">Hymenobacter cavernae</name>
    <dbReference type="NCBI Taxonomy" id="2044852"/>
    <lineage>
        <taxon>Bacteria</taxon>
        <taxon>Pseudomonadati</taxon>
        <taxon>Bacteroidota</taxon>
        <taxon>Cytophagia</taxon>
        <taxon>Cytophagales</taxon>
        <taxon>Hymenobacteraceae</taxon>
        <taxon>Hymenobacter</taxon>
    </lineage>
</organism>
<comment type="caution">
    <text evidence="1">The sequence shown here is derived from an EMBL/GenBank/DDBJ whole genome shotgun (WGS) entry which is preliminary data.</text>
</comment>
<keyword evidence="2" id="KW-1185">Reference proteome</keyword>
<reference evidence="2" key="1">
    <citation type="journal article" date="2019" name="Int. J. Syst. Evol. Microbiol.">
        <title>The Global Catalogue of Microorganisms (GCM) 10K type strain sequencing project: providing services to taxonomists for standard genome sequencing and annotation.</title>
        <authorList>
            <consortium name="The Broad Institute Genomics Platform"/>
            <consortium name="The Broad Institute Genome Sequencing Center for Infectious Disease"/>
            <person name="Wu L."/>
            <person name="Ma J."/>
        </authorList>
    </citation>
    <scope>NUCLEOTIDE SEQUENCE [LARGE SCALE GENOMIC DNA]</scope>
    <source>
        <strain evidence="2">CGMCC 1.15197</strain>
    </source>
</reference>
<dbReference type="Proteomes" id="UP000632273">
    <property type="component" value="Unassembled WGS sequence"/>
</dbReference>
<evidence type="ECO:0000313" key="2">
    <source>
        <dbReference type="Proteomes" id="UP000632273"/>
    </source>
</evidence>